<reference evidence="6" key="1">
    <citation type="submission" date="2025-08" db="UniProtKB">
        <authorList>
            <consortium name="RefSeq"/>
        </authorList>
    </citation>
    <scope>IDENTIFICATION</scope>
    <source>
        <tissue evidence="6">Muscle</tissue>
    </source>
</reference>
<protein>
    <submittedName>
        <fullName evidence="6">Agrin-like isoform X2</fullName>
    </submittedName>
</protein>
<dbReference type="PANTHER" id="PTHR15036:SF83">
    <property type="entry name" value="AGRIN"/>
    <property type="match status" value="1"/>
</dbReference>
<evidence type="ECO:0000313" key="6">
    <source>
        <dbReference type="RefSeq" id="XP_022236405.1"/>
    </source>
</evidence>
<dbReference type="CDD" id="cd00110">
    <property type="entry name" value="LamG"/>
    <property type="match status" value="1"/>
</dbReference>
<evidence type="ECO:0000313" key="5">
    <source>
        <dbReference type="Proteomes" id="UP000694941"/>
    </source>
</evidence>
<dbReference type="InterPro" id="IPR001791">
    <property type="entry name" value="Laminin_G"/>
</dbReference>
<dbReference type="InterPro" id="IPR013320">
    <property type="entry name" value="ConA-like_dom_sf"/>
</dbReference>
<dbReference type="SMART" id="SM00181">
    <property type="entry name" value="EGF"/>
    <property type="match status" value="3"/>
</dbReference>
<feature type="domain" description="EGF-like" evidence="4">
    <location>
        <begin position="255"/>
        <end position="291"/>
    </location>
</feature>
<dbReference type="PROSITE" id="PS50025">
    <property type="entry name" value="LAM_G_DOMAIN"/>
    <property type="match status" value="1"/>
</dbReference>
<dbReference type="SUPFAM" id="SSF49899">
    <property type="entry name" value="Concanavalin A-like lectins/glucanases"/>
    <property type="match status" value="1"/>
</dbReference>
<dbReference type="Gene3D" id="2.60.120.200">
    <property type="match status" value="1"/>
</dbReference>
<dbReference type="SUPFAM" id="SSF57196">
    <property type="entry name" value="EGF/Laminin"/>
    <property type="match status" value="2"/>
</dbReference>
<proteinExistence type="predicted"/>
<organism evidence="5 6">
    <name type="scientific">Limulus polyphemus</name>
    <name type="common">Atlantic horseshoe crab</name>
    <dbReference type="NCBI Taxonomy" id="6850"/>
    <lineage>
        <taxon>Eukaryota</taxon>
        <taxon>Metazoa</taxon>
        <taxon>Ecdysozoa</taxon>
        <taxon>Arthropoda</taxon>
        <taxon>Chelicerata</taxon>
        <taxon>Merostomata</taxon>
        <taxon>Xiphosura</taxon>
        <taxon>Limulidae</taxon>
        <taxon>Limulus</taxon>
    </lineage>
</organism>
<dbReference type="PROSITE" id="PS00022">
    <property type="entry name" value="EGF_1"/>
    <property type="match status" value="3"/>
</dbReference>
<dbReference type="InterPro" id="IPR050372">
    <property type="entry name" value="Neurexin-related_CASP"/>
</dbReference>
<dbReference type="GeneID" id="106476966"/>
<dbReference type="Gene3D" id="2.10.25.10">
    <property type="entry name" value="Laminin"/>
    <property type="match status" value="3"/>
</dbReference>
<feature type="domain" description="EGF-like" evidence="4">
    <location>
        <begin position="1"/>
        <end position="31"/>
    </location>
</feature>
<evidence type="ECO:0000259" key="3">
    <source>
        <dbReference type="PROSITE" id="PS50025"/>
    </source>
</evidence>
<gene>
    <name evidence="6" type="primary">LOC106476966</name>
</gene>
<feature type="disulfide bond" evidence="2">
    <location>
        <begin position="60"/>
        <end position="69"/>
    </location>
</feature>
<feature type="domain" description="EGF-like" evidence="4">
    <location>
        <begin position="33"/>
        <end position="70"/>
    </location>
</feature>
<dbReference type="SMART" id="SM00282">
    <property type="entry name" value="LamG"/>
    <property type="match status" value="1"/>
</dbReference>
<evidence type="ECO:0000259" key="4">
    <source>
        <dbReference type="PROSITE" id="PS50026"/>
    </source>
</evidence>
<dbReference type="PANTHER" id="PTHR15036">
    <property type="entry name" value="PIKACHURIN-LIKE PROTEIN"/>
    <property type="match status" value="1"/>
</dbReference>
<keyword evidence="5" id="KW-1185">Reference proteome</keyword>
<dbReference type="PROSITE" id="PS50026">
    <property type="entry name" value="EGF_3"/>
    <property type="match status" value="3"/>
</dbReference>
<keyword evidence="2" id="KW-0245">EGF-like domain</keyword>
<dbReference type="Proteomes" id="UP000694941">
    <property type="component" value="Unplaced"/>
</dbReference>
<feature type="disulfide bond" evidence="2">
    <location>
        <begin position="21"/>
        <end position="30"/>
    </location>
</feature>
<dbReference type="RefSeq" id="XP_022236405.1">
    <property type="nucleotide sequence ID" value="XM_022380697.1"/>
</dbReference>
<evidence type="ECO:0000256" key="2">
    <source>
        <dbReference type="PROSITE-ProRule" id="PRU00076"/>
    </source>
</evidence>
<feature type="disulfide bond" evidence="2">
    <location>
        <begin position="281"/>
        <end position="290"/>
    </location>
</feature>
<sequence>MPCQNGGTCMAASEDSYRCSCPLGYSGEQCEFSLNSCASNPCAQGATCAVLSQGGYSCKCPRGRRGIHCEELHRDVKEVTVPEFNGESFLQLPTLPSVGLAFTIEVWFLTYKLDGLLLYNGQESPPGGDFVSLNLVDGFVQLRFDLGSGVASVSSPYPVVLGEWHSVKVTRQRRRGSLQVDGGLEVYGESRAPLSELNLHQPLFVGGFKSLSAVNHHSGIFKGLTGAIQRIMVNGELWDNLMDKATTSHGITPYAGPPCTEGVCLNGGICVPKLNEFTCRCPMDFIGLRCEQSMAKDDRDRPVSFNGNTYFSFPNRITRSERLSLESRETG</sequence>
<dbReference type="InterPro" id="IPR001881">
    <property type="entry name" value="EGF-like_Ca-bd_dom"/>
</dbReference>
<comment type="caution">
    <text evidence="2">Lacks conserved residue(s) required for the propagation of feature annotation.</text>
</comment>
<accession>A0ABM1RYF0</accession>
<dbReference type="CDD" id="cd00054">
    <property type="entry name" value="EGF_CA"/>
    <property type="match status" value="3"/>
</dbReference>
<name>A0ABM1RYF0_LIMPO</name>
<dbReference type="Pfam" id="PF00008">
    <property type="entry name" value="EGF"/>
    <property type="match status" value="3"/>
</dbReference>
<dbReference type="InterPro" id="IPR000742">
    <property type="entry name" value="EGF"/>
</dbReference>
<evidence type="ECO:0000256" key="1">
    <source>
        <dbReference type="ARBA" id="ARBA00023157"/>
    </source>
</evidence>
<dbReference type="Pfam" id="PF00054">
    <property type="entry name" value="Laminin_G_1"/>
    <property type="match status" value="1"/>
</dbReference>
<dbReference type="PROSITE" id="PS01186">
    <property type="entry name" value="EGF_2"/>
    <property type="match status" value="1"/>
</dbReference>
<keyword evidence="1 2" id="KW-1015">Disulfide bond</keyword>
<dbReference type="SMART" id="SM00179">
    <property type="entry name" value="EGF_CA"/>
    <property type="match status" value="3"/>
</dbReference>
<feature type="domain" description="Laminin G" evidence="3">
    <location>
        <begin position="79"/>
        <end position="259"/>
    </location>
</feature>